<dbReference type="InterPro" id="IPR004046">
    <property type="entry name" value="GST_C"/>
</dbReference>
<evidence type="ECO:0000313" key="4">
    <source>
        <dbReference type="EMBL" id="KAG5422195.1"/>
    </source>
</evidence>
<keyword evidence="5" id="KW-1185">Reference proteome</keyword>
<dbReference type="InterPro" id="IPR036282">
    <property type="entry name" value="Glutathione-S-Trfase_C_sf"/>
</dbReference>
<evidence type="ECO:0008006" key="6">
    <source>
        <dbReference type="Google" id="ProtNLM"/>
    </source>
</evidence>
<feature type="domain" description="GST N-terminal" evidence="2">
    <location>
        <begin position="4"/>
        <end position="90"/>
    </location>
</feature>
<dbReference type="Gene3D" id="1.20.1050.10">
    <property type="match status" value="1"/>
</dbReference>
<name>A0A8H8DED3_9ASCO</name>
<proteinExistence type="inferred from homology"/>
<organism evidence="4 5">
    <name type="scientific">Candida metapsilosis</name>
    <dbReference type="NCBI Taxonomy" id="273372"/>
    <lineage>
        <taxon>Eukaryota</taxon>
        <taxon>Fungi</taxon>
        <taxon>Dikarya</taxon>
        <taxon>Ascomycota</taxon>
        <taxon>Saccharomycotina</taxon>
        <taxon>Pichiomycetes</taxon>
        <taxon>Debaryomycetaceae</taxon>
        <taxon>Candida/Lodderomyces clade</taxon>
        <taxon>Candida</taxon>
    </lineage>
</organism>
<dbReference type="SUPFAM" id="SSF52833">
    <property type="entry name" value="Thioredoxin-like"/>
    <property type="match status" value="1"/>
</dbReference>
<dbReference type="InterPro" id="IPR004045">
    <property type="entry name" value="Glutathione_S-Trfase_N"/>
</dbReference>
<evidence type="ECO:0000259" key="2">
    <source>
        <dbReference type="PROSITE" id="PS50404"/>
    </source>
</evidence>
<dbReference type="Pfam" id="PF00043">
    <property type="entry name" value="GST_C"/>
    <property type="match status" value="1"/>
</dbReference>
<protein>
    <recommendedName>
        <fullName evidence="6">Glutathione S-transferase</fullName>
    </recommendedName>
</protein>
<dbReference type="GeneID" id="93649919"/>
<feature type="domain" description="GST C-terminal" evidence="3">
    <location>
        <begin position="96"/>
        <end position="241"/>
    </location>
</feature>
<dbReference type="InterPro" id="IPR040079">
    <property type="entry name" value="Glutathione_S-Trfase"/>
</dbReference>
<dbReference type="PROSITE" id="PS50405">
    <property type="entry name" value="GST_CTER"/>
    <property type="match status" value="1"/>
</dbReference>
<dbReference type="PROSITE" id="PS50404">
    <property type="entry name" value="GST_NTER"/>
    <property type="match status" value="1"/>
</dbReference>
<dbReference type="Gene3D" id="3.40.30.10">
    <property type="entry name" value="Glutaredoxin"/>
    <property type="match status" value="1"/>
</dbReference>
<evidence type="ECO:0000259" key="3">
    <source>
        <dbReference type="PROSITE" id="PS50405"/>
    </source>
</evidence>
<dbReference type="SFLD" id="SFLDG00358">
    <property type="entry name" value="Main_(cytGST)"/>
    <property type="match status" value="1"/>
</dbReference>
<comment type="caution">
    <text evidence="4">The sequence shown here is derived from an EMBL/GenBank/DDBJ whole genome shotgun (WGS) entry which is preliminary data.</text>
</comment>
<evidence type="ECO:0000256" key="1">
    <source>
        <dbReference type="ARBA" id="ARBA00007409"/>
    </source>
</evidence>
<gene>
    <name evidence="4" type="ORF">I9W82_001290</name>
</gene>
<sequence>MPQQDKITIYWLAHSRAQRIVWLLEELGLDYNLHMEDRVQMVRAPESYKKYHPLGKTPVVHIEKPDGTVKVLAESGFIAQYLIEHYDTDGKFKPATEDDKDLIDYFNHYAEGTFQPLLVGLLVNQVAGKSVPFPVSSLVKLVTGKIDQGYYQPETEKNVKYINDFLKEQHAKGKKWIVGDKVSAADIMLSFPIQSVITSGRAGFAKPVEEAYPDMCQYFKDITSEPAWIRAAEKVKNYDHVVINGKL</sequence>
<dbReference type="Proteomes" id="UP000669133">
    <property type="component" value="Unassembled WGS sequence"/>
</dbReference>
<evidence type="ECO:0000313" key="5">
    <source>
        <dbReference type="Proteomes" id="UP000669133"/>
    </source>
</evidence>
<comment type="similarity">
    <text evidence="1">Belongs to the GST superfamily.</text>
</comment>
<dbReference type="SUPFAM" id="SSF47616">
    <property type="entry name" value="GST C-terminal domain-like"/>
    <property type="match status" value="1"/>
</dbReference>
<dbReference type="InterPro" id="IPR010987">
    <property type="entry name" value="Glutathione-S-Trfase_C-like"/>
</dbReference>
<dbReference type="OrthoDB" id="2098326at2759"/>
<dbReference type="SFLD" id="SFLDS00019">
    <property type="entry name" value="Glutathione_Transferase_(cytos"/>
    <property type="match status" value="1"/>
</dbReference>
<dbReference type="AlphaFoldDB" id="A0A8H8DED3"/>
<dbReference type="Pfam" id="PF13409">
    <property type="entry name" value="GST_N_2"/>
    <property type="match status" value="1"/>
</dbReference>
<dbReference type="RefSeq" id="XP_067551311.1">
    <property type="nucleotide sequence ID" value="XM_067690019.1"/>
</dbReference>
<dbReference type="InterPro" id="IPR036249">
    <property type="entry name" value="Thioredoxin-like_sf"/>
</dbReference>
<dbReference type="PANTHER" id="PTHR44051:SF9">
    <property type="entry name" value="GLUTATHIONE S-TRANSFERASE 1"/>
    <property type="match status" value="1"/>
</dbReference>
<dbReference type="CDD" id="cd03046">
    <property type="entry name" value="GST_N_GTT1_like"/>
    <property type="match status" value="1"/>
</dbReference>
<accession>A0A8H8DED3</accession>
<reference evidence="4 5" key="1">
    <citation type="submission" date="2020-12" db="EMBL/GenBank/DDBJ databases">
        <title>Effect of drift, selection, and recombination on the evolution of hybrid genomes in Candida yeast pathogens.</title>
        <authorList>
            <person name="Mixao V."/>
            <person name="Ksiezopolska E."/>
            <person name="Saus E."/>
            <person name="Boekhout T."/>
            <person name="Gacser A."/>
            <person name="Gabaldon T."/>
        </authorList>
    </citation>
    <scope>NUCLEOTIDE SEQUENCE [LARGE SCALE GENOMIC DNA]</scope>
    <source>
        <strain evidence="4 5">BP57</strain>
    </source>
</reference>
<dbReference type="EMBL" id="JAEOAQ010000001">
    <property type="protein sequence ID" value="KAG5422195.1"/>
    <property type="molecule type" value="Genomic_DNA"/>
</dbReference>
<dbReference type="PANTHER" id="PTHR44051">
    <property type="entry name" value="GLUTATHIONE S-TRANSFERASE-RELATED"/>
    <property type="match status" value="1"/>
</dbReference>